<dbReference type="CDD" id="cd10466">
    <property type="entry name" value="FimH_man-bind"/>
    <property type="match status" value="1"/>
</dbReference>
<evidence type="ECO:0000256" key="1">
    <source>
        <dbReference type="ARBA" id="ARBA00004561"/>
    </source>
</evidence>
<dbReference type="GO" id="GO:0043709">
    <property type="term" value="P:cell adhesion involved in single-species biofilm formation"/>
    <property type="evidence" value="ECO:0007669"/>
    <property type="project" value="TreeGrafter"/>
</dbReference>
<dbReference type="AlphaFoldDB" id="A0A1Q8EMS4"/>
<evidence type="ECO:0000256" key="3">
    <source>
        <dbReference type="ARBA" id="ARBA00023263"/>
    </source>
</evidence>
<dbReference type="InterPro" id="IPR050263">
    <property type="entry name" value="Bact_Fimbrial_Adh_Pro"/>
</dbReference>
<protein>
    <submittedName>
        <fullName evidence="6">Fimbrial protein</fullName>
    </submittedName>
</protein>
<dbReference type="GO" id="GO:0009289">
    <property type="term" value="C:pilus"/>
    <property type="evidence" value="ECO:0007669"/>
    <property type="project" value="UniProtKB-SubCell"/>
</dbReference>
<organism evidence="6 7">
    <name type="scientific">Pseudomonas chlororaphis</name>
    <dbReference type="NCBI Taxonomy" id="587753"/>
    <lineage>
        <taxon>Bacteria</taxon>
        <taxon>Pseudomonadati</taxon>
        <taxon>Pseudomonadota</taxon>
        <taxon>Gammaproteobacteria</taxon>
        <taxon>Pseudomonadales</taxon>
        <taxon>Pseudomonadaceae</taxon>
        <taxon>Pseudomonas</taxon>
    </lineage>
</organism>
<dbReference type="Pfam" id="PF09160">
    <property type="entry name" value="FimH_man-bind"/>
    <property type="match status" value="1"/>
</dbReference>
<dbReference type="InterPro" id="IPR008966">
    <property type="entry name" value="Adhesion_dom_sf"/>
</dbReference>
<name>A0A1Q8EMS4_9PSED</name>
<dbReference type="Proteomes" id="UP000185578">
    <property type="component" value="Unassembled WGS sequence"/>
</dbReference>
<dbReference type="Gene3D" id="2.60.40.1090">
    <property type="entry name" value="Fimbrial-type adhesion domain"/>
    <property type="match status" value="2"/>
</dbReference>
<dbReference type="InterPro" id="IPR000259">
    <property type="entry name" value="Adhesion_dom_fimbrial"/>
</dbReference>
<evidence type="ECO:0000259" key="4">
    <source>
        <dbReference type="Pfam" id="PF00419"/>
    </source>
</evidence>
<feature type="domain" description="Fimbrial-type adhesion" evidence="4">
    <location>
        <begin position="193"/>
        <end position="284"/>
    </location>
</feature>
<accession>A0A1Q8EMS4</accession>
<dbReference type="Pfam" id="PF00419">
    <property type="entry name" value="Fimbrial"/>
    <property type="match status" value="1"/>
</dbReference>
<dbReference type="SUPFAM" id="SSF49401">
    <property type="entry name" value="Bacterial adhesins"/>
    <property type="match status" value="2"/>
</dbReference>
<evidence type="ECO:0000259" key="5">
    <source>
        <dbReference type="Pfam" id="PF09160"/>
    </source>
</evidence>
<proteinExistence type="inferred from homology"/>
<dbReference type="InterPro" id="IPR036937">
    <property type="entry name" value="Adhesion_dom_fimbrial_sf"/>
</dbReference>
<comment type="similarity">
    <text evidence="2">Belongs to the fimbrial protein family.</text>
</comment>
<dbReference type="InterPro" id="IPR015243">
    <property type="entry name" value="FimH_man-bd"/>
</dbReference>
<reference evidence="6 7" key="1">
    <citation type="submission" date="2016-12" db="EMBL/GenBank/DDBJ databases">
        <authorList>
            <person name="Song W.-J."/>
            <person name="Kurnit D.M."/>
        </authorList>
    </citation>
    <scope>NUCLEOTIDE SEQUENCE [LARGE SCALE GENOMIC DNA]</scope>
    <source>
        <strain evidence="6 7">PCL1601</strain>
    </source>
</reference>
<sequence>MMLVIACWSSSGWAFTCQALGKAISGSGTLSVYVNLQPAISPGQNLVVDLSQSIQCKNDMPSVYKDPIRVGSGSAYEGVLASFSGTLSYHGANQPFPLRSPTSWVNTPWGTFQGWRTVLYLTPVSSASGVVIQAGQLFASLSLQKQGPGGSISQTIIWNLYANNSVVVPTGGCDVSARNVTVTLPDYPGLAAIPVAVHCAKSQKLAYYLSGTTTDTANTIFTNSASASAAQGVGVQISRNGSVLAVNNTVSLGSVDTSPVNLGLSASYARTSGQVAAGNVQSIIGVTFLYE</sequence>
<evidence type="ECO:0000256" key="2">
    <source>
        <dbReference type="ARBA" id="ARBA00006671"/>
    </source>
</evidence>
<comment type="caution">
    <text evidence="6">The sequence shown here is derived from an EMBL/GenBank/DDBJ whole genome shotgun (WGS) entry which is preliminary data.</text>
</comment>
<gene>
    <name evidence="6" type="ORF">BTN82_19145</name>
</gene>
<comment type="subcellular location">
    <subcellularLocation>
        <location evidence="1">Fimbrium</location>
    </subcellularLocation>
</comment>
<evidence type="ECO:0000313" key="6">
    <source>
        <dbReference type="EMBL" id="OLF53075.1"/>
    </source>
</evidence>
<dbReference type="PANTHER" id="PTHR33420:SF14">
    <property type="entry name" value="TYPE 1 FIMBRIN D-MANNOSE SPECIFIC ADHESIN"/>
    <property type="match status" value="1"/>
</dbReference>
<dbReference type="OrthoDB" id="6466816at2"/>
<feature type="domain" description="FimH mannose-binding" evidence="5">
    <location>
        <begin position="21"/>
        <end position="159"/>
    </location>
</feature>
<dbReference type="PANTHER" id="PTHR33420">
    <property type="entry name" value="FIMBRIAL SUBUNIT ELFA-RELATED"/>
    <property type="match status" value="1"/>
</dbReference>
<dbReference type="EMBL" id="MSCT01000018">
    <property type="protein sequence ID" value="OLF53075.1"/>
    <property type="molecule type" value="Genomic_DNA"/>
</dbReference>
<evidence type="ECO:0000313" key="7">
    <source>
        <dbReference type="Proteomes" id="UP000185578"/>
    </source>
</evidence>
<keyword evidence="3" id="KW-0281">Fimbrium</keyword>